<name>A0A6M3LQ44_9ZZZZ</name>
<dbReference type="EMBL" id="MT143388">
    <property type="protein sequence ID" value="QJA96309.1"/>
    <property type="molecule type" value="Genomic_DNA"/>
</dbReference>
<reference evidence="1" key="1">
    <citation type="submission" date="2020-03" db="EMBL/GenBank/DDBJ databases">
        <title>The deep terrestrial virosphere.</title>
        <authorList>
            <person name="Holmfeldt K."/>
            <person name="Nilsson E."/>
            <person name="Simone D."/>
            <person name="Lopez-Fernandez M."/>
            <person name="Wu X."/>
            <person name="de Brujin I."/>
            <person name="Lundin D."/>
            <person name="Andersson A."/>
            <person name="Bertilsson S."/>
            <person name="Dopson M."/>
        </authorList>
    </citation>
    <scope>NUCLEOTIDE SEQUENCE</scope>
    <source>
        <strain evidence="1">MM415B09686</strain>
    </source>
</reference>
<evidence type="ECO:0000313" key="1">
    <source>
        <dbReference type="EMBL" id="QJA96309.1"/>
    </source>
</evidence>
<accession>A0A6M3LQ44</accession>
<proteinExistence type="predicted"/>
<organism evidence="1">
    <name type="scientific">viral metagenome</name>
    <dbReference type="NCBI Taxonomy" id="1070528"/>
    <lineage>
        <taxon>unclassified sequences</taxon>
        <taxon>metagenomes</taxon>
        <taxon>organismal metagenomes</taxon>
    </lineage>
</organism>
<sequence length="132" mass="14916">MEIHGKQFDVVMKSRGNWQTEYRNAIATKGNSKAEATQSLKDYDPNKLISACDSHDQTVERDVYFKAHTGEFQAVFGFAPPRDFLLYACGYGLSLDVIQLDKKLHTPDGISTNDYILKTYGESAVNMVKRMI</sequence>
<protein>
    <submittedName>
        <fullName evidence="1">Uncharacterized protein</fullName>
    </submittedName>
</protein>
<gene>
    <name evidence="1" type="ORF">MM415B09686_0001</name>
</gene>
<dbReference type="AlphaFoldDB" id="A0A6M3LQ44"/>